<dbReference type="SUPFAM" id="SSF51445">
    <property type="entry name" value="(Trans)glycosidases"/>
    <property type="match status" value="1"/>
</dbReference>
<accession>A0A6S6TEG9</accession>
<dbReference type="Pfam" id="PF22612">
    <property type="entry name" value="GH113"/>
    <property type="match status" value="1"/>
</dbReference>
<sequence length="357" mass="41343">MWRFKIKNMRYYLYLFSILFIILTFSNCETIAPPCETAIQNALLKDKICGMSLVAPRDPFVQDPMVDMSALGINWVALIPFGFFDQDSASIVFDTTGAVGWWGETKAGITASNNLAVAEGVKTMLKPQLWSWKGWIGDMEYSTQQEWDDFHADYINFIFYWARIAEDLDVDIFCIGTEIKKSAINHPIYWRNLIDSVRQVYSGPITYAPNWDEYEQITFWDRLDYIGVDAYFSLLPDATPRVCDLKTAWEPTFEHLKTFSKHWNRPVLFTEWGYLSLDGCAYQTWELEKNRSRASINEQAQANAAQALLELFGKEDWWAGGFQWKWYSDLATSTQDRSDDYTPQGKITADVLKALYE</sequence>
<dbReference type="InterPro" id="IPR017853">
    <property type="entry name" value="GH"/>
</dbReference>
<dbReference type="InterPro" id="IPR055151">
    <property type="entry name" value="GH113"/>
</dbReference>
<protein>
    <recommendedName>
        <fullName evidence="2">Glycoside hydrolase</fullName>
    </recommendedName>
</protein>
<evidence type="ECO:0000313" key="1">
    <source>
        <dbReference type="EMBL" id="CAA6817625.1"/>
    </source>
</evidence>
<dbReference type="EMBL" id="CACVAQ010000254">
    <property type="protein sequence ID" value="CAA6817625.1"/>
    <property type="molecule type" value="Genomic_DNA"/>
</dbReference>
<dbReference type="CDD" id="cd19608">
    <property type="entry name" value="GH113_mannanase-like"/>
    <property type="match status" value="1"/>
</dbReference>
<proteinExistence type="predicted"/>
<dbReference type="Gene3D" id="3.20.20.80">
    <property type="entry name" value="Glycosidases"/>
    <property type="match status" value="1"/>
</dbReference>
<evidence type="ECO:0008006" key="2">
    <source>
        <dbReference type="Google" id="ProtNLM"/>
    </source>
</evidence>
<name>A0A6S6TEG9_9BACT</name>
<organism evidence="1">
    <name type="scientific">uncultured Aureispira sp</name>
    <dbReference type="NCBI Taxonomy" id="1331704"/>
    <lineage>
        <taxon>Bacteria</taxon>
        <taxon>Pseudomonadati</taxon>
        <taxon>Bacteroidota</taxon>
        <taxon>Saprospiria</taxon>
        <taxon>Saprospirales</taxon>
        <taxon>Saprospiraceae</taxon>
        <taxon>Aureispira</taxon>
        <taxon>environmental samples</taxon>
    </lineage>
</organism>
<dbReference type="AlphaFoldDB" id="A0A6S6TEG9"/>
<gene>
    <name evidence="1" type="ORF">HELGO_WM17287</name>
</gene>
<reference evidence="1" key="1">
    <citation type="submission" date="2020-01" db="EMBL/GenBank/DDBJ databases">
        <authorList>
            <person name="Meier V. D."/>
            <person name="Meier V D."/>
        </authorList>
    </citation>
    <scope>NUCLEOTIDE SEQUENCE</scope>
    <source>
        <strain evidence="1">HLG_WM_MAG_10</strain>
    </source>
</reference>